<dbReference type="InterPro" id="IPR036024">
    <property type="entry name" value="Somatomedin_B-like_dom_sf"/>
</dbReference>
<gene>
    <name evidence="2" type="ORF">DAPPUDRAFT_252800</name>
</gene>
<dbReference type="AlphaFoldDB" id="E9H3H8"/>
<dbReference type="PANTHER" id="PTHR45902:SF4">
    <property type="entry name" value="G-PROTEIN COUPLED RECEPTORS FAMILY 2 PROFILE 2 DOMAIN-CONTAINING PROTEIN"/>
    <property type="match status" value="1"/>
</dbReference>
<protein>
    <recommendedName>
        <fullName evidence="4">SMB domain-containing protein</fullName>
    </recommendedName>
</protein>
<sequence length="230" mass="26428">MVSTHIHKWAVRLVLATLVVYPFSNASIQPLDWTELANEIDNQQWCGKSNYCHSLYETDDESTTELFSIKHGRTTMNPSEMEEKRPCRCDEECHRYGDCCYDAPAADVGTSISNNNIKGVEFSRNSLACLPLRFKDNDHTPDQKYYIYMVDKCPSTWFVDGDDESLPALCQKKPNQSDYTHLMDIPVLSLDTNQTYANVFCARCHSDAARLARWNVSIECNEDFDQYAYN</sequence>
<dbReference type="EMBL" id="GL732588">
    <property type="protein sequence ID" value="EFX73783.1"/>
    <property type="molecule type" value="Genomic_DNA"/>
</dbReference>
<dbReference type="InParanoid" id="E9H3H8"/>
<dbReference type="SUPFAM" id="SSF90188">
    <property type="entry name" value="Somatomedin B domain"/>
    <property type="match status" value="1"/>
</dbReference>
<dbReference type="Proteomes" id="UP000000305">
    <property type="component" value="Unassembled WGS sequence"/>
</dbReference>
<dbReference type="STRING" id="6669.E9H3H8"/>
<feature type="chain" id="PRO_5003237713" description="SMB domain-containing protein" evidence="1">
    <location>
        <begin position="27"/>
        <end position="230"/>
    </location>
</feature>
<keyword evidence="1" id="KW-0732">Signal</keyword>
<dbReference type="InterPro" id="IPR053231">
    <property type="entry name" value="GPCR_LN-TM7"/>
</dbReference>
<name>E9H3H8_DAPPU</name>
<reference evidence="2 3" key="1">
    <citation type="journal article" date="2011" name="Science">
        <title>The ecoresponsive genome of Daphnia pulex.</title>
        <authorList>
            <person name="Colbourne J.K."/>
            <person name="Pfrender M.E."/>
            <person name="Gilbert D."/>
            <person name="Thomas W.K."/>
            <person name="Tucker A."/>
            <person name="Oakley T.H."/>
            <person name="Tokishita S."/>
            <person name="Aerts A."/>
            <person name="Arnold G.J."/>
            <person name="Basu M.K."/>
            <person name="Bauer D.J."/>
            <person name="Caceres C.E."/>
            <person name="Carmel L."/>
            <person name="Casola C."/>
            <person name="Choi J.H."/>
            <person name="Detter J.C."/>
            <person name="Dong Q."/>
            <person name="Dusheyko S."/>
            <person name="Eads B.D."/>
            <person name="Frohlich T."/>
            <person name="Geiler-Samerotte K.A."/>
            <person name="Gerlach D."/>
            <person name="Hatcher P."/>
            <person name="Jogdeo S."/>
            <person name="Krijgsveld J."/>
            <person name="Kriventseva E.V."/>
            <person name="Kultz D."/>
            <person name="Laforsch C."/>
            <person name="Lindquist E."/>
            <person name="Lopez J."/>
            <person name="Manak J.R."/>
            <person name="Muller J."/>
            <person name="Pangilinan J."/>
            <person name="Patwardhan R.P."/>
            <person name="Pitluck S."/>
            <person name="Pritham E.J."/>
            <person name="Rechtsteiner A."/>
            <person name="Rho M."/>
            <person name="Rogozin I.B."/>
            <person name="Sakarya O."/>
            <person name="Salamov A."/>
            <person name="Schaack S."/>
            <person name="Shapiro H."/>
            <person name="Shiga Y."/>
            <person name="Skalitzky C."/>
            <person name="Smith Z."/>
            <person name="Souvorov A."/>
            <person name="Sung W."/>
            <person name="Tang Z."/>
            <person name="Tsuchiya D."/>
            <person name="Tu H."/>
            <person name="Vos H."/>
            <person name="Wang M."/>
            <person name="Wolf Y.I."/>
            <person name="Yamagata H."/>
            <person name="Yamada T."/>
            <person name="Ye Y."/>
            <person name="Shaw J.R."/>
            <person name="Andrews J."/>
            <person name="Crease T.J."/>
            <person name="Tang H."/>
            <person name="Lucas S.M."/>
            <person name="Robertson H.M."/>
            <person name="Bork P."/>
            <person name="Koonin E.V."/>
            <person name="Zdobnov E.M."/>
            <person name="Grigoriev I.V."/>
            <person name="Lynch M."/>
            <person name="Boore J.L."/>
        </authorList>
    </citation>
    <scope>NUCLEOTIDE SEQUENCE [LARGE SCALE GENOMIC DNA]</scope>
</reference>
<dbReference type="OrthoDB" id="6134459at2759"/>
<evidence type="ECO:0000256" key="1">
    <source>
        <dbReference type="SAM" id="SignalP"/>
    </source>
</evidence>
<dbReference type="PANTHER" id="PTHR45902">
    <property type="entry name" value="LATROPHILIN RECEPTOR-LIKE PROTEIN A"/>
    <property type="match status" value="1"/>
</dbReference>
<feature type="signal peptide" evidence="1">
    <location>
        <begin position="1"/>
        <end position="26"/>
    </location>
</feature>
<accession>E9H3H8</accession>
<keyword evidence="3" id="KW-1185">Reference proteome</keyword>
<proteinExistence type="predicted"/>
<evidence type="ECO:0000313" key="3">
    <source>
        <dbReference type="Proteomes" id="UP000000305"/>
    </source>
</evidence>
<dbReference type="PhylomeDB" id="E9H3H8"/>
<organism evidence="2 3">
    <name type="scientific">Daphnia pulex</name>
    <name type="common">Water flea</name>
    <dbReference type="NCBI Taxonomy" id="6669"/>
    <lineage>
        <taxon>Eukaryota</taxon>
        <taxon>Metazoa</taxon>
        <taxon>Ecdysozoa</taxon>
        <taxon>Arthropoda</taxon>
        <taxon>Crustacea</taxon>
        <taxon>Branchiopoda</taxon>
        <taxon>Diplostraca</taxon>
        <taxon>Cladocera</taxon>
        <taxon>Anomopoda</taxon>
        <taxon>Daphniidae</taxon>
        <taxon>Daphnia</taxon>
    </lineage>
</organism>
<evidence type="ECO:0000313" key="2">
    <source>
        <dbReference type="EMBL" id="EFX73783.1"/>
    </source>
</evidence>
<dbReference type="HOGENOM" id="CLU_1205841_0_0_1"/>
<dbReference type="KEGG" id="dpx:DAPPUDRAFT_252800"/>
<evidence type="ECO:0008006" key="4">
    <source>
        <dbReference type="Google" id="ProtNLM"/>
    </source>
</evidence>